<dbReference type="RefSeq" id="XP_028809082.1">
    <property type="nucleotide sequence ID" value="XM_028953249.1"/>
</dbReference>
<keyword evidence="1" id="KW-1133">Transmembrane helix</keyword>
<protein>
    <recommendedName>
        <fullName evidence="3">EGF-like domain-containing protein</fullName>
    </recommendedName>
</protein>
<dbReference type="Proteomes" id="UP000694580">
    <property type="component" value="Chromosome 14"/>
</dbReference>
<dbReference type="GeneID" id="114763506"/>
<gene>
    <name evidence="4" type="primary">ATRAID</name>
</gene>
<sequence>MTAASSLFTVFAFFLLLNCRDVRCEDTELRVCHMCRGSLQNNTAVGNFCLFSSDSRVEGRCCLRKTGETLEIIGLDISNCSLNVLENLKEASAAIIIDLSHNPLSNLSDLLFVGFSSLNNVMLPSHLLCPGGNESWHKTEVKGDLRFCDGQRDACNQTGQMSWDCPENSLCAPYGPGFFECACASNFHGYKCLREGEFPVVNVLGILCGSTCLVSLLLWLTQRRKAKDI</sequence>
<organism evidence="4 5">
    <name type="scientific">Denticeps clupeoides</name>
    <name type="common">denticle herring</name>
    <dbReference type="NCBI Taxonomy" id="299321"/>
    <lineage>
        <taxon>Eukaryota</taxon>
        <taxon>Metazoa</taxon>
        <taxon>Chordata</taxon>
        <taxon>Craniata</taxon>
        <taxon>Vertebrata</taxon>
        <taxon>Euteleostomi</taxon>
        <taxon>Actinopterygii</taxon>
        <taxon>Neopterygii</taxon>
        <taxon>Teleostei</taxon>
        <taxon>Clupei</taxon>
        <taxon>Clupeiformes</taxon>
        <taxon>Denticipitoidei</taxon>
        <taxon>Denticipitidae</taxon>
        <taxon>Denticeps</taxon>
    </lineage>
</organism>
<name>A0AAY4AY39_9TELE</name>
<dbReference type="GeneTree" id="ENSGT00390000017252"/>
<reference evidence="4" key="3">
    <citation type="submission" date="2025-09" db="UniProtKB">
        <authorList>
            <consortium name="Ensembl"/>
        </authorList>
    </citation>
    <scope>IDENTIFICATION</scope>
</reference>
<feature type="signal peptide" evidence="2">
    <location>
        <begin position="1"/>
        <end position="24"/>
    </location>
</feature>
<reference evidence="4 5" key="1">
    <citation type="submission" date="2020-06" db="EMBL/GenBank/DDBJ databases">
        <authorList>
            <consortium name="Wellcome Sanger Institute Data Sharing"/>
        </authorList>
    </citation>
    <scope>NUCLEOTIDE SEQUENCE [LARGE SCALE GENOMIC DNA]</scope>
</reference>
<accession>A0AAY4AY39</accession>
<evidence type="ECO:0000256" key="2">
    <source>
        <dbReference type="SAM" id="SignalP"/>
    </source>
</evidence>
<reference evidence="4" key="2">
    <citation type="submission" date="2025-08" db="UniProtKB">
        <authorList>
            <consortium name="Ensembl"/>
        </authorList>
    </citation>
    <scope>IDENTIFICATION</scope>
</reference>
<dbReference type="GO" id="GO:0045669">
    <property type="term" value="P:positive regulation of osteoblast differentiation"/>
    <property type="evidence" value="ECO:0007669"/>
    <property type="project" value="TreeGrafter"/>
</dbReference>
<keyword evidence="2" id="KW-0732">Signal</keyword>
<dbReference type="InterPro" id="IPR042350">
    <property type="entry name" value="ATRAID"/>
</dbReference>
<dbReference type="InterPro" id="IPR000742">
    <property type="entry name" value="EGF"/>
</dbReference>
<evidence type="ECO:0000313" key="4">
    <source>
        <dbReference type="Ensembl" id="ENSDCDP00010013688.1"/>
    </source>
</evidence>
<evidence type="ECO:0000313" key="5">
    <source>
        <dbReference type="Proteomes" id="UP000694580"/>
    </source>
</evidence>
<evidence type="ECO:0000256" key="1">
    <source>
        <dbReference type="SAM" id="Phobius"/>
    </source>
</evidence>
<dbReference type="PROSITE" id="PS00022">
    <property type="entry name" value="EGF_1"/>
    <property type="match status" value="1"/>
</dbReference>
<dbReference type="PANTHER" id="PTHR15926">
    <property type="entry name" value="ALL-TRANS RETINOIC ACID-INDUCED DIFFERENTIATION FACTOR"/>
    <property type="match status" value="1"/>
</dbReference>
<proteinExistence type="predicted"/>
<dbReference type="AlphaFoldDB" id="A0AAY4AY39"/>
<dbReference type="PANTHER" id="PTHR15926:SF1">
    <property type="entry name" value="ALL-TRANS RETINOIC ACID-INDUCED DIFFERENTIATION FACTOR"/>
    <property type="match status" value="1"/>
</dbReference>
<feature type="domain" description="EGF-like" evidence="3">
    <location>
        <begin position="181"/>
        <end position="192"/>
    </location>
</feature>
<evidence type="ECO:0000259" key="3">
    <source>
        <dbReference type="PROSITE" id="PS00022"/>
    </source>
</evidence>
<keyword evidence="1" id="KW-0812">Transmembrane</keyword>
<dbReference type="Ensembl" id="ENSDCDT00010014445.1">
    <property type="protein sequence ID" value="ENSDCDP00010013688.1"/>
    <property type="gene ID" value="ENSDCDG00010006267.1"/>
</dbReference>
<feature type="transmembrane region" description="Helical" evidence="1">
    <location>
        <begin position="200"/>
        <end position="220"/>
    </location>
</feature>
<keyword evidence="1" id="KW-0472">Membrane</keyword>
<keyword evidence="5" id="KW-1185">Reference proteome</keyword>
<feature type="chain" id="PRO_5044245130" description="EGF-like domain-containing protein" evidence="2">
    <location>
        <begin position="25"/>
        <end position="229"/>
    </location>
</feature>